<evidence type="ECO:0000313" key="4">
    <source>
        <dbReference type="Proteomes" id="UP000645828"/>
    </source>
</evidence>
<evidence type="ECO:0000256" key="1">
    <source>
        <dbReference type="SAM" id="MobiDB-lite"/>
    </source>
</evidence>
<feature type="region of interest" description="Disordered" evidence="1">
    <location>
        <begin position="143"/>
        <end position="475"/>
    </location>
</feature>
<dbReference type="AlphaFoldDB" id="A0A811XUR6"/>
<keyword evidence="2" id="KW-0732">Signal</keyword>
<comment type="caution">
    <text evidence="3">The sequence shown here is derived from an EMBL/GenBank/DDBJ whole genome shotgun (WGS) entry which is preliminary data.</text>
</comment>
<feature type="compositionally biased region" description="Low complexity" evidence="1">
    <location>
        <begin position="188"/>
        <end position="198"/>
    </location>
</feature>
<name>A0A811XUR6_NYCPR</name>
<organism evidence="3 4">
    <name type="scientific">Nyctereutes procyonoides</name>
    <name type="common">Raccoon dog</name>
    <name type="synonym">Canis procyonoides</name>
    <dbReference type="NCBI Taxonomy" id="34880"/>
    <lineage>
        <taxon>Eukaryota</taxon>
        <taxon>Metazoa</taxon>
        <taxon>Chordata</taxon>
        <taxon>Craniata</taxon>
        <taxon>Vertebrata</taxon>
        <taxon>Euteleostomi</taxon>
        <taxon>Mammalia</taxon>
        <taxon>Eutheria</taxon>
        <taxon>Laurasiatheria</taxon>
        <taxon>Carnivora</taxon>
        <taxon>Caniformia</taxon>
        <taxon>Canidae</taxon>
        <taxon>Nyctereutes</taxon>
    </lineage>
</organism>
<keyword evidence="4" id="KW-1185">Reference proteome</keyword>
<feature type="compositionally biased region" description="Basic and acidic residues" evidence="1">
    <location>
        <begin position="566"/>
        <end position="585"/>
    </location>
</feature>
<feature type="region of interest" description="Disordered" evidence="1">
    <location>
        <begin position="559"/>
        <end position="585"/>
    </location>
</feature>
<dbReference type="EMBL" id="CAJHUB010000653">
    <property type="protein sequence ID" value="CAD7669119.1"/>
    <property type="molecule type" value="Genomic_DNA"/>
</dbReference>
<evidence type="ECO:0000313" key="3">
    <source>
        <dbReference type="EMBL" id="CAD7669119.1"/>
    </source>
</evidence>
<evidence type="ECO:0000256" key="2">
    <source>
        <dbReference type="SAM" id="SignalP"/>
    </source>
</evidence>
<feature type="compositionally biased region" description="Gly residues" evidence="1">
    <location>
        <begin position="304"/>
        <end position="315"/>
    </location>
</feature>
<protein>
    <submittedName>
        <fullName evidence="3">(raccoon dog) hypothetical protein</fullName>
    </submittedName>
</protein>
<proteinExistence type="predicted"/>
<gene>
    <name evidence="3" type="ORF">NYPRO_LOCUS1913</name>
</gene>
<reference evidence="3" key="1">
    <citation type="submission" date="2020-12" db="EMBL/GenBank/DDBJ databases">
        <authorList>
            <consortium name="Molecular Ecology Group"/>
        </authorList>
    </citation>
    <scope>NUCLEOTIDE SEQUENCE</scope>
    <source>
        <strain evidence="3">TBG_1078</strain>
    </source>
</reference>
<feature type="chain" id="PRO_5032455133" evidence="2">
    <location>
        <begin position="24"/>
        <end position="606"/>
    </location>
</feature>
<dbReference type="Proteomes" id="UP000645828">
    <property type="component" value="Unassembled WGS sequence"/>
</dbReference>
<feature type="compositionally biased region" description="Gly residues" evidence="1">
    <location>
        <begin position="199"/>
        <end position="215"/>
    </location>
</feature>
<feature type="signal peptide" evidence="2">
    <location>
        <begin position="1"/>
        <end position="23"/>
    </location>
</feature>
<feature type="compositionally biased region" description="Low complexity" evidence="1">
    <location>
        <begin position="278"/>
        <end position="287"/>
    </location>
</feature>
<feature type="compositionally biased region" description="Low complexity" evidence="1">
    <location>
        <begin position="316"/>
        <end position="337"/>
    </location>
</feature>
<sequence length="606" mass="61906">MNTRLHNLHTYFLSLLWTCGGTGRLVQGDRRSVRGGGESWSNVGNPITVGGTGPVASQWTRSAERSPCSAPGTAPDRWVPVLGAAPSEGPRCLQPGVSTDPQAQPALPVAPSTGPDGKTTGASLVLVLSVLLGRYNNRLVSLPGAEGQRQDPCGVNLGATAPPPHRRAHSRPPSSTAHPAGSQLPPHVLGVLLLTGSGSARGGGPAKPLGRGGAGAASAWGWPAPPRPPTSQGLASGRPGSGARGAGGAGLALRGPGSGVGVPAQPHRAGRPPPPGAGPASEHPASSTLARGRPEPSPPRGRGAHPGPGGPGQGPAAGRPPCNHGRTAPAPQTQTAAPRRRERWPGRGPGGVHTLAPPLQVPRGRREENQCPRATRPTRAGPRKAEVTQGPGAGGVATSVPTALRRPLSHPEAGTLTAVAPSRAPRPPTRPPTRRAASAVLPPCAPRALGPKARSLRGHSQDVHPYSGHHGASSRPCALCHSSQRRHGLEPGHLLAPWMPTRCHIPASIAQKSPSCPQKSSIFLHLGASHTFGRVCAGRAVRGLGAGGGAALGEMVKPELGGTTREAQDSRWEPRTPPHAPHAHEHDLVSSLTSAENLFHKHVLKT</sequence>
<feature type="region of interest" description="Disordered" evidence="1">
    <location>
        <begin position="84"/>
        <end position="118"/>
    </location>
</feature>
<accession>A0A811XUR6</accession>
<feature type="compositionally biased region" description="Gly residues" evidence="1">
    <location>
        <begin position="239"/>
        <end position="260"/>
    </location>
</feature>